<protein>
    <recommendedName>
        <fullName evidence="6">Phosphatidylglycerol lysyltransferase</fullName>
        <ecNumber evidence="6">2.3.2.3</ecNumber>
    </recommendedName>
    <alternativeName>
        <fullName evidence="6">Lysylphosphatidylglycerol synthase</fullName>
    </alternativeName>
</protein>
<accession>A0AAE3DR75</accession>
<evidence type="ECO:0000256" key="4">
    <source>
        <dbReference type="ARBA" id="ARBA00022989"/>
    </source>
</evidence>
<keyword evidence="5 6" id="KW-0472">Membrane</keyword>
<sequence length="353" mass="40254">MEFIRKNKKSILEILFLVLLVVFTFYALLKDQELDEINQVLKTASPGWLIAALVLVIVFVCSESVIIHYMMISLGKKTKLHQCIRYSFIGFFYSCITPSASGGQPAQIYYMSKDGLDVSISTLVLMIVTITYKAVLVLVGFVVLIFMSPTVHTYMGASRYLLYLGMGLNVIAVTSMMILVFVPGWTKRILYYGLRFLEKMHLLKHKRARTRKLLLSMNKYREASVYFRTHKRVVFHVMLITIFQRFCLFFVTWMVYRSFRLSGTPMGLVVILQAVISVAVDMLPLPGGVGVSEGLFMTMFEPVFGEKLLPGMLLSRGISYYALLIISAVLTFIAHFNLVRRSFQKQGNTPKKM</sequence>
<dbReference type="EMBL" id="JAJEPR010000004">
    <property type="protein sequence ID" value="MCC2188854.1"/>
    <property type="molecule type" value="Genomic_DNA"/>
</dbReference>
<evidence type="ECO:0000256" key="2">
    <source>
        <dbReference type="ARBA" id="ARBA00022475"/>
    </source>
</evidence>
<keyword evidence="2" id="KW-1003">Cell membrane</keyword>
<evidence type="ECO:0000256" key="1">
    <source>
        <dbReference type="ARBA" id="ARBA00004651"/>
    </source>
</evidence>
<comment type="subcellular location">
    <subcellularLocation>
        <location evidence="1 6">Cell membrane</location>
        <topology evidence="1 6">Multi-pass membrane protein</topology>
    </subcellularLocation>
</comment>
<keyword evidence="4 6" id="KW-1133">Transmembrane helix</keyword>
<dbReference type="RefSeq" id="WP_227614324.1">
    <property type="nucleotide sequence ID" value="NZ_JAJEPR010000004.1"/>
</dbReference>
<dbReference type="GO" id="GO:0050071">
    <property type="term" value="F:phosphatidylglycerol lysyltransferase activity"/>
    <property type="evidence" value="ECO:0007669"/>
    <property type="project" value="UniProtKB-EC"/>
</dbReference>
<feature type="transmembrane region" description="Helical" evidence="6">
    <location>
        <begin position="49"/>
        <end position="71"/>
    </location>
</feature>
<comment type="catalytic activity">
    <reaction evidence="6">
        <text>L-lysyl-tRNA(Lys) + a 1,2-diacyl-sn-glycero-3-phospho-(1'-sn-glycerol) = a 1,2-diacyl-sn-glycero-3-phospho-1'-(3'-O-L-lysyl)-sn-glycerol + tRNA(Lys)</text>
        <dbReference type="Rhea" id="RHEA:10668"/>
        <dbReference type="Rhea" id="RHEA-COMP:9696"/>
        <dbReference type="Rhea" id="RHEA-COMP:9697"/>
        <dbReference type="ChEBI" id="CHEBI:64716"/>
        <dbReference type="ChEBI" id="CHEBI:75792"/>
        <dbReference type="ChEBI" id="CHEBI:78442"/>
        <dbReference type="ChEBI" id="CHEBI:78529"/>
        <dbReference type="EC" id="2.3.2.3"/>
    </reaction>
</comment>
<keyword evidence="6" id="KW-0046">Antibiotic resistance</keyword>
<dbReference type="AlphaFoldDB" id="A0AAE3DR75"/>
<keyword evidence="6" id="KW-0808">Transferase</keyword>
<evidence type="ECO:0000256" key="3">
    <source>
        <dbReference type="ARBA" id="ARBA00022692"/>
    </source>
</evidence>
<proteinExistence type="inferred from homology"/>
<organism evidence="7 8">
    <name type="scientific">Fusicatenibacter faecihominis</name>
    <dbReference type="NCBI Taxonomy" id="2881276"/>
    <lineage>
        <taxon>Bacteria</taxon>
        <taxon>Bacillati</taxon>
        <taxon>Bacillota</taxon>
        <taxon>Clostridia</taxon>
        <taxon>Lachnospirales</taxon>
        <taxon>Lachnospiraceae</taxon>
        <taxon>Fusicatenibacter</taxon>
    </lineage>
</organism>
<keyword evidence="8" id="KW-1185">Reference proteome</keyword>
<dbReference type="EC" id="2.3.2.3" evidence="6"/>
<keyword evidence="6" id="KW-0443">Lipid metabolism</keyword>
<dbReference type="Proteomes" id="UP001197875">
    <property type="component" value="Unassembled WGS sequence"/>
</dbReference>
<evidence type="ECO:0000313" key="7">
    <source>
        <dbReference type="EMBL" id="MCC2188854.1"/>
    </source>
</evidence>
<dbReference type="InterPro" id="IPR022791">
    <property type="entry name" value="L-PG_synthase/AglD"/>
</dbReference>
<feature type="transmembrane region" description="Helical" evidence="6">
    <location>
        <begin position="12"/>
        <end position="29"/>
    </location>
</feature>
<dbReference type="GO" id="GO:0006629">
    <property type="term" value="P:lipid metabolic process"/>
    <property type="evidence" value="ECO:0007669"/>
    <property type="project" value="UniProtKB-KW"/>
</dbReference>
<feature type="transmembrane region" description="Helical" evidence="6">
    <location>
        <begin position="233"/>
        <end position="256"/>
    </location>
</feature>
<feature type="transmembrane region" description="Helical" evidence="6">
    <location>
        <begin position="160"/>
        <end position="182"/>
    </location>
</feature>
<feature type="transmembrane region" description="Helical" evidence="6">
    <location>
        <begin position="83"/>
        <end position="100"/>
    </location>
</feature>
<dbReference type="PANTHER" id="PTHR37693">
    <property type="entry name" value="PHOSPHATIDYLGLYCEROL LYSYLTRANSFERASE"/>
    <property type="match status" value="1"/>
</dbReference>
<comment type="caution">
    <text evidence="7">The sequence shown here is derived from an EMBL/GenBank/DDBJ whole genome shotgun (WGS) entry which is preliminary data.</text>
</comment>
<gene>
    <name evidence="6" type="primary">mprF</name>
    <name evidence="7" type="ORF">LKD71_03285</name>
</gene>
<dbReference type="GO" id="GO:0005886">
    <property type="term" value="C:plasma membrane"/>
    <property type="evidence" value="ECO:0007669"/>
    <property type="project" value="UniProtKB-SubCell"/>
</dbReference>
<feature type="transmembrane region" description="Helical" evidence="6">
    <location>
        <begin position="318"/>
        <end position="339"/>
    </location>
</feature>
<dbReference type="PANTHER" id="PTHR37693:SF1">
    <property type="entry name" value="INTEGRAL MEMBRANE PROTEIN"/>
    <property type="match status" value="1"/>
</dbReference>
<evidence type="ECO:0000313" key="8">
    <source>
        <dbReference type="Proteomes" id="UP001197875"/>
    </source>
</evidence>
<dbReference type="NCBIfam" id="TIGR00374">
    <property type="entry name" value="flippase-like domain"/>
    <property type="match status" value="1"/>
</dbReference>
<feature type="transmembrane region" description="Helical" evidence="6">
    <location>
        <begin position="120"/>
        <end position="148"/>
    </location>
</feature>
<dbReference type="GO" id="GO:0046677">
    <property type="term" value="P:response to antibiotic"/>
    <property type="evidence" value="ECO:0007669"/>
    <property type="project" value="UniProtKB-KW"/>
</dbReference>
<reference evidence="7 8" key="1">
    <citation type="submission" date="2021-10" db="EMBL/GenBank/DDBJ databases">
        <title>Anaerobic single-cell dispensing facilitates the cultivation of human gut bacteria.</title>
        <authorList>
            <person name="Afrizal A."/>
        </authorList>
    </citation>
    <scope>NUCLEOTIDE SEQUENCE [LARGE SCALE GENOMIC DNA]</scope>
    <source>
        <strain evidence="7 8">CLA-AA-H277</strain>
    </source>
</reference>
<evidence type="ECO:0000256" key="6">
    <source>
        <dbReference type="RuleBase" id="RU363042"/>
    </source>
</evidence>
<evidence type="ECO:0000256" key="5">
    <source>
        <dbReference type="ARBA" id="ARBA00023136"/>
    </source>
</evidence>
<feature type="transmembrane region" description="Helical" evidence="6">
    <location>
        <begin position="268"/>
        <end position="289"/>
    </location>
</feature>
<dbReference type="Pfam" id="PF03706">
    <property type="entry name" value="LPG_synthase_TM"/>
    <property type="match status" value="1"/>
</dbReference>
<name>A0AAE3DR75_9FIRM</name>
<keyword evidence="3 6" id="KW-0812">Transmembrane</keyword>
<comment type="function">
    <text evidence="6">Catalyzes the transfer of a lysyl group from L-lysyl-tRNA(Lys) to membrane-bound phosphatidylglycerol (PG), which produces lysylphosphatidylglycerol (LPG), a major component of the bacterial membrane with a positive net charge. LPG synthesis contributes to bacterial virulence as it is involved in the resistance mechanism against cationic antimicrobial peptides (CAMP) produces by the host's immune system (defensins, cathelicidins) and by the competing microorganisms.</text>
</comment>
<comment type="similarity">
    <text evidence="6">Belongs to the LPG synthase family.</text>
</comment>